<feature type="compositionally biased region" description="Polar residues" evidence="8">
    <location>
        <begin position="98"/>
        <end position="109"/>
    </location>
</feature>
<feature type="compositionally biased region" description="Basic and acidic residues" evidence="8">
    <location>
        <begin position="75"/>
        <end position="94"/>
    </location>
</feature>
<dbReference type="GO" id="GO:0007052">
    <property type="term" value="P:mitotic spindle organization"/>
    <property type="evidence" value="ECO:0007669"/>
    <property type="project" value="InterPro"/>
</dbReference>
<dbReference type="GO" id="GO:0005737">
    <property type="term" value="C:cytoplasm"/>
    <property type="evidence" value="ECO:0007669"/>
    <property type="project" value="TreeGrafter"/>
</dbReference>
<protein>
    <recommendedName>
        <fullName evidence="10">Transforming acidic coiled-coil-containing protein C-terminal domain-containing protein</fullName>
    </recommendedName>
</protein>
<dbReference type="GO" id="GO:0005856">
    <property type="term" value="C:cytoskeleton"/>
    <property type="evidence" value="ECO:0007669"/>
    <property type="project" value="UniProtKB-SubCell"/>
</dbReference>
<feature type="compositionally biased region" description="Basic and acidic residues" evidence="8">
    <location>
        <begin position="470"/>
        <end position="479"/>
    </location>
</feature>
<name>A0A3B3ZXF8_9GOBI</name>
<feature type="compositionally biased region" description="Basic and acidic residues" evidence="8">
    <location>
        <begin position="47"/>
        <end position="56"/>
    </location>
</feature>
<organism evidence="11 12">
    <name type="scientific">Periophthalmus magnuspinnatus</name>
    <dbReference type="NCBI Taxonomy" id="409849"/>
    <lineage>
        <taxon>Eukaryota</taxon>
        <taxon>Metazoa</taxon>
        <taxon>Chordata</taxon>
        <taxon>Craniata</taxon>
        <taxon>Vertebrata</taxon>
        <taxon>Euteleostomi</taxon>
        <taxon>Actinopterygii</taxon>
        <taxon>Neopterygii</taxon>
        <taxon>Teleostei</taxon>
        <taxon>Neoteleostei</taxon>
        <taxon>Acanthomorphata</taxon>
        <taxon>Gobiaria</taxon>
        <taxon>Gobiiformes</taxon>
        <taxon>Gobioidei</taxon>
        <taxon>Gobiidae</taxon>
        <taxon>Oxudercinae</taxon>
        <taxon>Periophthalmus</taxon>
    </lineage>
</organism>
<dbReference type="PANTHER" id="PTHR13924">
    <property type="entry name" value="TRANSFORMING ACIDIC COILED-COIL CONTAINING PROTEIN 1/2"/>
    <property type="match status" value="1"/>
</dbReference>
<evidence type="ECO:0000256" key="4">
    <source>
        <dbReference type="ARBA" id="ARBA00022553"/>
    </source>
</evidence>
<keyword evidence="5 7" id="KW-0175">Coiled coil</keyword>
<keyword evidence="3" id="KW-0963">Cytoplasm</keyword>
<evidence type="ECO:0000256" key="8">
    <source>
        <dbReference type="SAM" id="MobiDB-lite"/>
    </source>
</evidence>
<feature type="compositionally biased region" description="Polar residues" evidence="8">
    <location>
        <begin position="398"/>
        <end position="408"/>
    </location>
</feature>
<evidence type="ECO:0000313" key="11">
    <source>
        <dbReference type="Ensembl" id="ENSPMGP00000009417.1"/>
    </source>
</evidence>
<feature type="region of interest" description="Disordered" evidence="8">
    <location>
        <begin position="304"/>
        <end position="518"/>
    </location>
</feature>
<reference evidence="11" key="1">
    <citation type="submission" date="2025-08" db="UniProtKB">
        <authorList>
            <consortium name="Ensembl"/>
        </authorList>
    </citation>
    <scope>IDENTIFICATION</scope>
</reference>
<dbReference type="STRING" id="409849.ENSPMGP00000009417"/>
<comment type="subcellular location">
    <subcellularLocation>
        <location evidence="1">Cytoplasm</location>
        <location evidence="1">Cytoskeleton</location>
    </subcellularLocation>
</comment>
<dbReference type="Ensembl" id="ENSPMGT00000010043.1">
    <property type="protein sequence ID" value="ENSPMGP00000009417.1"/>
    <property type="gene ID" value="ENSPMGG00000007798.1"/>
</dbReference>
<feature type="coiled-coil region" evidence="7">
    <location>
        <begin position="676"/>
        <end position="760"/>
    </location>
</feature>
<evidence type="ECO:0000313" key="12">
    <source>
        <dbReference type="Proteomes" id="UP000261520"/>
    </source>
</evidence>
<feature type="region of interest" description="Disordered" evidence="8">
    <location>
        <begin position="22"/>
        <end position="233"/>
    </location>
</feature>
<keyword evidence="6" id="KW-0206">Cytoskeleton</keyword>
<proteinExistence type="inferred from homology"/>
<feature type="compositionally biased region" description="Basic and acidic residues" evidence="8">
    <location>
        <begin position="333"/>
        <end position="345"/>
    </location>
</feature>
<keyword evidence="9" id="KW-0472">Membrane</keyword>
<dbReference type="PANTHER" id="PTHR13924:SF12">
    <property type="entry name" value="TRANSFORMING ACIDIC COILED-COIL-CONTAINING PROTEIN 1"/>
    <property type="match status" value="1"/>
</dbReference>
<evidence type="ECO:0000256" key="7">
    <source>
        <dbReference type="SAM" id="Coils"/>
    </source>
</evidence>
<dbReference type="Pfam" id="PF05010">
    <property type="entry name" value="TACC_C"/>
    <property type="match status" value="1"/>
</dbReference>
<dbReference type="GO" id="GO:0021987">
    <property type="term" value="P:cerebral cortex development"/>
    <property type="evidence" value="ECO:0007669"/>
    <property type="project" value="TreeGrafter"/>
</dbReference>
<evidence type="ECO:0000256" key="5">
    <source>
        <dbReference type="ARBA" id="ARBA00023054"/>
    </source>
</evidence>
<feature type="compositionally biased region" description="Basic residues" evidence="8">
    <location>
        <begin position="207"/>
        <end position="222"/>
    </location>
</feature>
<feature type="compositionally biased region" description="Polar residues" evidence="8">
    <location>
        <begin position="57"/>
        <end position="69"/>
    </location>
</feature>
<sequence>MGRDLPTPPGSAPLEIQIEKCYDEKAPPPSVSPQIRVTTSPSPAPEMHQHENKMESQEITSQITDSAPKNTEILPDVKREGKGLVPHFDNEFDKLPLNSETQNNEFCKSQKSKPAPLKMQNPPEEFQQDDAETEIPVPKVSYKFDPENFDESFDPFSSGGSKIPNSPPPCGASNATPELVVKKHDTEESKWTEMDGNLDQKIVAKSPLKKQAAKKTTSKVKKQNLEEKSPTKSLEVVPELSNFDETEIQIPKVSYKFDPENLDESFDPFSSGGSKIPNSPPPSSFTNFEDESLKAKPVVLEFTLDETETVSKPPPKKLGARKTIGKVKNQKSKTGEEKRGMKSDSEPAGPVQETSNPPNSTSPPPPNVDDIPIPKKGTYNFDPENFDDSFNPFKSGGSKIQNSPTSKTFPELDPQEDLKAKSIVLEVGLDDKTVTKPPPKKLGQRKTFNKGKISKPKSAEEDLDVQSEGKVPEIPKENTQKPSSPPPSVTDDVPKSGAYDLDPSRWDDPKFDPFGGGSKLGKPKTSYRGILLLLMLLLLLLLLHTTYPNTVFCSHSSGRRYLSKSIYILVMFVQILTKELEVEEWKRRYEESRAEVLEMRDSQSFCFALCGTEDDRQQKSLSSSASFRQLTLERDQALSDLSSVERSFSELFRRYENMKGVLEGFKKNEEVLKRCAQEYLQRIKQEEQRYQTLKAHAEEKLDKANQEIAQVRSKAASETVALGASLRKEQMKAESLERAVQQKNQEIEELTKICDELISKLGPA</sequence>
<comment type="similarity">
    <text evidence="2">Belongs to the TACC family.</text>
</comment>
<evidence type="ECO:0000256" key="9">
    <source>
        <dbReference type="SAM" id="Phobius"/>
    </source>
</evidence>
<evidence type="ECO:0000256" key="2">
    <source>
        <dbReference type="ARBA" id="ARBA00009423"/>
    </source>
</evidence>
<feature type="compositionally biased region" description="Polar residues" evidence="8">
    <location>
        <begin position="32"/>
        <end position="41"/>
    </location>
</feature>
<evidence type="ECO:0000256" key="6">
    <source>
        <dbReference type="ARBA" id="ARBA00023212"/>
    </source>
</evidence>
<keyword evidence="4" id="KW-0597">Phosphoprotein</keyword>
<keyword evidence="9" id="KW-1133">Transmembrane helix</keyword>
<dbReference type="AlphaFoldDB" id="A0A3B3ZXF8"/>
<dbReference type="InterPro" id="IPR007707">
    <property type="entry name" value="TACC_C"/>
</dbReference>
<reference evidence="11" key="2">
    <citation type="submission" date="2025-09" db="UniProtKB">
        <authorList>
            <consortium name="Ensembl"/>
        </authorList>
    </citation>
    <scope>IDENTIFICATION</scope>
</reference>
<feature type="region of interest" description="Disordered" evidence="8">
    <location>
        <begin position="259"/>
        <end position="290"/>
    </location>
</feature>
<dbReference type="FunFam" id="1.20.5.1700:FF:000001">
    <property type="entry name" value="Transforming acidic coiled-coil-containing protein 1 isoform 2"/>
    <property type="match status" value="1"/>
</dbReference>
<feature type="compositionally biased region" description="Basic residues" evidence="8">
    <location>
        <begin position="438"/>
        <end position="455"/>
    </location>
</feature>
<feature type="compositionally biased region" description="Basic and acidic residues" evidence="8">
    <location>
        <begin position="502"/>
        <end position="511"/>
    </location>
</feature>
<evidence type="ECO:0000259" key="10">
    <source>
        <dbReference type="Pfam" id="PF05010"/>
    </source>
</evidence>
<feature type="transmembrane region" description="Helical" evidence="9">
    <location>
        <begin position="529"/>
        <end position="547"/>
    </location>
</feature>
<keyword evidence="12" id="KW-1185">Reference proteome</keyword>
<dbReference type="InterPro" id="IPR039915">
    <property type="entry name" value="TACC"/>
</dbReference>
<feature type="compositionally biased region" description="Basic residues" evidence="8">
    <location>
        <begin position="314"/>
        <end position="331"/>
    </location>
</feature>
<accession>A0A3B3ZXF8</accession>
<evidence type="ECO:0000256" key="1">
    <source>
        <dbReference type="ARBA" id="ARBA00004245"/>
    </source>
</evidence>
<evidence type="ECO:0000256" key="3">
    <source>
        <dbReference type="ARBA" id="ARBA00022490"/>
    </source>
</evidence>
<dbReference type="Gene3D" id="1.20.5.1700">
    <property type="match status" value="1"/>
</dbReference>
<keyword evidence="9" id="KW-0812">Transmembrane</keyword>
<feature type="coiled-coil region" evidence="7">
    <location>
        <begin position="575"/>
        <end position="602"/>
    </location>
</feature>
<feature type="domain" description="Transforming acidic coiled-coil-containing protein C-terminal" evidence="10">
    <location>
        <begin position="574"/>
        <end position="758"/>
    </location>
</feature>
<dbReference type="Proteomes" id="UP000261520">
    <property type="component" value="Unplaced"/>
</dbReference>
<dbReference type="GO" id="GO:0007097">
    <property type="term" value="P:nuclear migration"/>
    <property type="evidence" value="ECO:0007669"/>
    <property type="project" value="TreeGrafter"/>
</dbReference>
<feature type="compositionally biased region" description="Basic and acidic residues" evidence="8">
    <location>
        <begin position="180"/>
        <end position="193"/>
    </location>
</feature>